<dbReference type="PANTHER" id="PTHR24026:SF136">
    <property type="entry name" value="PROTOCADHERIN-23"/>
    <property type="match status" value="1"/>
</dbReference>
<feature type="domain" description="Cadherin" evidence="21">
    <location>
        <begin position="1881"/>
        <end position="1980"/>
    </location>
</feature>
<dbReference type="FunFam" id="2.10.25.10:FF:000057">
    <property type="entry name" value="protocadherin Fat 1 isoform X2"/>
    <property type="match status" value="1"/>
</dbReference>
<dbReference type="FunFam" id="2.60.40.60:FF:000080">
    <property type="entry name" value="FAT atypical cadherin 1"/>
    <property type="match status" value="1"/>
</dbReference>
<dbReference type="FunFam" id="2.60.40.60:FF:000058">
    <property type="entry name" value="FAT atypical cadherin 3"/>
    <property type="match status" value="1"/>
</dbReference>
<dbReference type="FunFam" id="2.60.40.60:FF:000013">
    <property type="entry name" value="Cadherin EGF LAG seven-pass G-type receptor"/>
    <property type="match status" value="1"/>
</dbReference>
<keyword evidence="23" id="KW-1185">Reference proteome</keyword>
<feature type="domain" description="Cadherin" evidence="21">
    <location>
        <begin position="3232"/>
        <end position="3336"/>
    </location>
</feature>
<evidence type="ECO:0000256" key="16">
    <source>
        <dbReference type="SAM" id="MobiDB-lite"/>
    </source>
</evidence>
<dbReference type="InterPro" id="IPR049883">
    <property type="entry name" value="NOTCH1_EGF-like"/>
</dbReference>
<feature type="domain" description="Cadherin" evidence="21">
    <location>
        <begin position="367"/>
        <end position="462"/>
    </location>
</feature>
<feature type="domain" description="Cadherin" evidence="21">
    <location>
        <begin position="1042"/>
        <end position="1143"/>
    </location>
</feature>
<feature type="domain" description="Cadherin" evidence="21">
    <location>
        <begin position="2921"/>
        <end position="3025"/>
    </location>
</feature>
<feature type="domain" description="Cadherin" evidence="21">
    <location>
        <begin position="2598"/>
        <end position="2704"/>
    </location>
</feature>
<feature type="domain" description="Cadherin" evidence="21">
    <location>
        <begin position="2184"/>
        <end position="2284"/>
    </location>
</feature>
<evidence type="ECO:0000256" key="7">
    <source>
        <dbReference type="ARBA" id="ARBA00022737"/>
    </source>
</evidence>
<feature type="domain" description="Cadherin" evidence="21">
    <location>
        <begin position="3552"/>
        <end position="3655"/>
    </location>
</feature>
<feature type="domain" description="Cadherin" evidence="21">
    <location>
        <begin position="2392"/>
        <end position="2493"/>
    </location>
</feature>
<evidence type="ECO:0000256" key="17">
    <source>
        <dbReference type="SAM" id="Phobius"/>
    </source>
</evidence>
<feature type="domain" description="Cadherin" evidence="21">
    <location>
        <begin position="3026"/>
        <end position="3127"/>
    </location>
</feature>
<dbReference type="SUPFAM" id="SSF49899">
    <property type="entry name" value="Concanavalin A-like lectins/glucanases"/>
    <property type="match status" value="1"/>
</dbReference>
<feature type="domain" description="Cadherin" evidence="21">
    <location>
        <begin position="463"/>
        <end position="568"/>
    </location>
</feature>
<feature type="domain" description="Cadherin" evidence="21">
    <location>
        <begin position="1245"/>
        <end position="1342"/>
    </location>
</feature>
<dbReference type="FunFam" id="2.60.40.60:FF:000066">
    <property type="entry name" value="FAT atypical cadherin 1"/>
    <property type="match status" value="1"/>
</dbReference>
<dbReference type="Ensembl" id="ENSCSET00000025300.1">
    <property type="protein sequence ID" value="ENSCSEP00000024967.1"/>
    <property type="gene ID" value="ENSCSEG00000015927.1"/>
</dbReference>
<dbReference type="PROSITE" id="PS51257">
    <property type="entry name" value="PROKAR_LIPOPROTEIN"/>
    <property type="match status" value="1"/>
</dbReference>
<dbReference type="OMA" id="XVIETSD"/>
<name>A0A3P8WEW2_CYNSE</name>
<keyword evidence="12 15" id="KW-1015">Disulfide bond</keyword>
<dbReference type="SMART" id="SM00112">
    <property type="entry name" value="CA"/>
    <property type="match status" value="34"/>
</dbReference>
<dbReference type="FunFam" id="2.60.40.60:FF:000064">
    <property type="entry name" value="FAT atypical cadherin 1"/>
    <property type="match status" value="1"/>
</dbReference>
<dbReference type="FunFam" id="2.60.40.60:FF:000051">
    <property type="entry name" value="FAT atypical cadherin 1"/>
    <property type="match status" value="1"/>
</dbReference>
<dbReference type="FunFam" id="2.60.40.60:FF:000015">
    <property type="entry name" value="FAT atypical cadherin 1"/>
    <property type="match status" value="3"/>
</dbReference>
<feature type="domain" description="Cadherin" evidence="21">
    <location>
        <begin position="1564"/>
        <end position="1668"/>
    </location>
</feature>
<dbReference type="InterPro" id="IPR018097">
    <property type="entry name" value="EGF_Ca-bd_CS"/>
</dbReference>
<feature type="domain" description="EGF-like" evidence="20">
    <location>
        <begin position="3790"/>
        <end position="3827"/>
    </location>
</feature>
<dbReference type="FunFam" id="2.60.40.60:FF:000065">
    <property type="entry name" value="FAT atypical cadherin 1"/>
    <property type="match status" value="1"/>
</dbReference>
<dbReference type="FunFam" id="2.60.40.60:FF:000032">
    <property type="entry name" value="FAT atypical cadherin 1"/>
    <property type="match status" value="1"/>
</dbReference>
<feature type="domain" description="Cadherin" evidence="21">
    <location>
        <begin position="2285"/>
        <end position="2391"/>
    </location>
</feature>
<dbReference type="FunFam" id="2.60.40.60:FF:000075">
    <property type="entry name" value="FAT atypical cadherin 1"/>
    <property type="match status" value="1"/>
</dbReference>
<dbReference type="FunFam" id="2.60.40.60:FF:000026">
    <property type="entry name" value="FAT atypical cadherin 1"/>
    <property type="match status" value="2"/>
</dbReference>
<dbReference type="GO" id="GO:0005509">
    <property type="term" value="F:calcium ion binding"/>
    <property type="evidence" value="ECO:0007669"/>
    <property type="project" value="UniProtKB-UniRule"/>
</dbReference>
<dbReference type="PRINTS" id="PR00205">
    <property type="entry name" value="CADHERIN"/>
</dbReference>
<evidence type="ECO:0000256" key="15">
    <source>
        <dbReference type="PROSITE-ProRule" id="PRU00076"/>
    </source>
</evidence>
<dbReference type="InterPro" id="IPR002126">
    <property type="entry name" value="Cadherin-like_dom"/>
</dbReference>
<dbReference type="STRING" id="244447.ENSCSEP00000024967"/>
<feature type="domain" description="Cadherin" evidence="21">
    <location>
        <begin position="822"/>
        <end position="926"/>
    </location>
</feature>
<dbReference type="InterPro" id="IPR015919">
    <property type="entry name" value="Cadherin-like_sf"/>
</dbReference>
<evidence type="ECO:0000256" key="1">
    <source>
        <dbReference type="ARBA" id="ARBA00004162"/>
    </source>
</evidence>
<feature type="domain" description="EGF-like" evidence="20">
    <location>
        <begin position="4054"/>
        <end position="4090"/>
    </location>
</feature>
<evidence type="ECO:0000256" key="14">
    <source>
        <dbReference type="PROSITE-ProRule" id="PRU00043"/>
    </source>
</evidence>
<feature type="domain" description="Cadherin" evidence="21">
    <location>
        <begin position="2811"/>
        <end position="2920"/>
    </location>
</feature>
<feature type="transmembrane region" description="Helical" evidence="17">
    <location>
        <begin position="4186"/>
        <end position="4206"/>
    </location>
</feature>
<dbReference type="CDD" id="cd00110">
    <property type="entry name" value="LamG"/>
    <property type="match status" value="1"/>
</dbReference>
<dbReference type="Proteomes" id="UP000265120">
    <property type="component" value="Chromosome 9"/>
</dbReference>
<keyword evidence="11 17" id="KW-0472">Membrane</keyword>
<feature type="domain" description="Cadherin" evidence="21">
    <location>
        <begin position="1767"/>
        <end position="1880"/>
    </location>
</feature>
<evidence type="ECO:0000256" key="2">
    <source>
        <dbReference type="ARBA" id="ARBA00004479"/>
    </source>
</evidence>
<dbReference type="FunFam" id="2.60.40.60:FF:000071">
    <property type="entry name" value="FAT atypical cadherin 1"/>
    <property type="match status" value="1"/>
</dbReference>
<feature type="domain" description="Cadherin" evidence="21">
    <location>
        <begin position="2494"/>
        <end position="2597"/>
    </location>
</feature>
<feature type="domain" description="EGF-like" evidence="20">
    <location>
        <begin position="4129"/>
        <end position="4165"/>
    </location>
</feature>
<evidence type="ECO:0000256" key="13">
    <source>
        <dbReference type="ARBA" id="ARBA00023180"/>
    </source>
</evidence>
<feature type="signal peptide" evidence="18">
    <location>
        <begin position="1"/>
        <end position="21"/>
    </location>
</feature>
<comment type="subcellular location">
    <subcellularLocation>
        <location evidence="1">Cell membrane</location>
        <topology evidence="1">Single-pass membrane protein</topology>
    </subcellularLocation>
    <subcellularLocation>
        <location evidence="2">Membrane</location>
        <topology evidence="2">Single-pass type I membrane protein</topology>
    </subcellularLocation>
</comment>
<proteinExistence type="predicted"/>
<dbReference type="FunFam" id="2.60.40.60:FF:000037">
    <property type="entry name" value="FAT atypical cadherin 1"/>
    <property type="match status" value="1"/>
</dbReference>
<dbReference type="SMART" id="SM00179">
    <property type="entry name" value="EGF_CA"/>
    <property type="match status" value="4"/>
</dbReference>
<dbReference type="InterPro" id="IPR000742">
    <property type="entry name" value="EGF"/>
</dbReference>
<dbReference type="GO" id="GO:0007156">
    <property type="term" value="P:homophilic cell adhesion via plasma membrane adhesion molecules"/>
    <property type="evidence" value="ECO:0007669"/>
    <property type="project" value="InterPro"/>
</dbReference>
<dbReference type="FunFam" id="2.60.40.60:FF:000041">
    <property type="entry name" value="FAT atypical cadherin 1"/>
    <property type="match status" value="1"/>
</dbReference>
<evidence type="ECO:0000256" key="4">
    <source>
        <dbReference type="ARBA" id="ARBA00022536"/>
    </source>
</evidence>
<evidence type="ECO:0000256" key="8">
    <source>
        <dbReference type="ARBA" id="ARBA00022837"/>
    </source>
</evidence>
<feature type="compositionally biased region" description="Low complexity" evidence="16">
    <location>
        <begin position="4520"/>
        <end position="4534"/>
    </location>
</feature>
<feature type="domain" description="Cadherin" evidence="21">
    <location>
        <begin position="927"/>
        <end position="1033"/>
    </location>
</feature>
<dbReference type="InterPro" id="IPR001881">
    <property type="entry name" value="EGF-like_Ca-bd_dom"/>
</dbReference>
<dbReference type="FunFam" id="2.60.120.200:FF:000024">
    <property type="entry name" value="FAT atypical cadherin 1"/>
    <property type="match status" value="1"/>
</dbReference>
<feature type="disulfide bond" evidence="15">
    <location>
        <begin position="4042"/>
        <end position="4051"/>
    </location>
</feature>
<evidence type="ECO:0000256" key="18">
    <source>
        <dbReference type="SAM" id="SignalP"/>
    </source>
</evidence>
<dbReference type="Gene3D" id="2.10.25.10">
    <property type="entry name" value="Laminin"/>
    <property type="match status" value="4"/>
</dbReference>
<feature type="domain" description="Cadherin" evidence="21">
    <location>
        <begin position="34"/>
        <end position="148"/>
    </location>
</feature>
<dbReference type="GeneTree" id="ENSGT00940000157733"/>
<dbReference type="SMART" id="SM00282">
    <property type="entry name" value="LamG"/>
    <property type="match status" value="1"/>
</dbReference>
<dbReference type="FunFam" id="2.60.40.60:FF:000089">
    <property type="entry name" value="FAT atypical cadherin 1"/>
    <property type="match status" value="1"/>
</dbReference>
<dbReference type="InParanoid" id="A0A3P8WEW2"/>
<feature type="domain" description="Cadherin" evidence="21">
    <location>
        <begin position="149"/>
        <end position="256"/>
    </location>
</feature>
<dbReference type="FunFam" id="2.60.40.60:FF:000084">
    <property type="entry name" value="FAT atypical cadherin 3"/>
    <property type="match status" value="1"/>
</dbReference>
<evidence type="ECO:0000256" key="11">
    <source>
        <dbReference type="ARBA" id="ARBA00023136"/>
    </source>
</evidence>
<feature type="domain" description="Cadherin" evidence="21">
    <location>
        <begin position="1360"/>
        <end position="1457"/>
    </location>
</feature>
<dbReference type="FunFam" id="2.60.40.60:FF:000107">
    <property type="entry name" value="FAT atypical cadherin 1"/>
    <property type="match status" value="1"/>
</dbReference>
<dbReference type="InterPro" id="IPR001791">
    <property type="entry name" value="Laminin_G"/>
</dbReference>
<dbReference type="InterPro" id="IPR013320">
    <property type="entry name" value="ConA-like_dom_sf"/>
</dbReference>
<keyword evidence="13" id="KW-0325">Glycoprotein</keyword>
<dbReference type="Pfam" id="PF07645">
    <property type="entry name" value="EGF_CA"/>
    <property type="match status" value="1"/>
</dbReference>
<keyword evidence="9" id="KW-0130">Cell adhesion</keyword>
<evidence type="ECO:0000259" key="19">
    <source>
        <dbReference type="PROSITE" id="PS50025"/>
    </source>
</evidence>
<feature type="domain" description="Cadherin" evidence="21">
    <location>
        <begin position="717"/>
        <end position="821"/>
    </location>
</feature>
<keyword evidence="4 15" id="KW-0245">EGF-like domain</keyword>
<keyword evidence="5 17" id="KW-0812">Transmembrane</keyword>
<comment type="caution">
    <text evidence="15">Lacks conserved residue(s) required for the propagation of feature annotation.</text>
</comment>
<reference evidence="22" key="3">
    <citation type="submission" date="2025-09" db="UniProtKB">
        <authorList>
            <consortium name="Ensembl"/>
        </authorList>
    </citation>
    <scope>IDENTIFICATION</scope>
</reference>
<sequence length="4610" mass="506990">MGKLLVSLLVLLLQLLCGCAGNQRTARAASMQFTHSDYNATIYENSAAKTYLESHIKMGIYITDPTWEIRYKIISGDNENLFKAEDYQLGDFSFLRIRTKGGSTAILNREVKDHYMLTVKASERSTNFECRTRVKVQVLDTNDLRPLFSPTSYSISLSENTAIRTSVAKVTATDADIGTNGEYYYSFRDWTDVFAVHPTSGVVTLTGKLDFSETKLYELEILAVDRGMKLYGSSGFSSMAKLTVRVEQANEYAPVITAVSLAPSDTDHDPTYAIVTVEDNDQGLNGEIASLSIVAGDPLQQFKAVRSSPGSKEYKIKAVKEVDWDSQPFGFNLTLQAKDKGSPPQFSSAKLVQVTSAQFKLGPPMFEKSLYRVNLSEFAPLHTPVIKVTAVPKYPQIKYAFRNKVDKNKFNINPITGLISTAGPISADFTSQFELDIMTTDKKAATKVIVDVVDVNNNGPEFQQTTYDATVDENVPVGTSVVTVKATDLDKGENGYVTYSITNLSPQPFVIDYFSGVISTSEVLDYELMPRIYNLKVRASDWGSPFRREVEASVKITLNNLNDNKPLFENVDCEVTVPRDHGVGEQITTVSAIDADELQLVRYKIKGGNDLDLFELNPNSGMLSLKHTLTEGEAAKVSFHSLQMIATDGEHETQPMVMNITIITARKPVQLKCVETGVATMLAEKLLQGSRIHTQTEPDDNFMDIHSVNRYTPQFAESFPSVIEVKEDLPVGARIIHLSATDPDSGFNGKLVYAISGGDTESRFIVDMETGWLQVYSPLDREATDHYTLNITVCDLGIPQKSSSRLLDVKILDSNDNSPKFLQDSYSIEISEGTNVGTEIIQVDSTDKDHGNNGLVKYSISGGTDQFAINEDTGVVTVAKPLDRELNPAYILKIAARDQAVNEPQLVSTVLLKITLEDVNDNPPKFVPPNYRVKVREDLPIGTVIMWLEAHDPDVGPSSQVRYSLIDNGDGKFEVDKLSGAVRIVQNLDYETKQVYNLTAKAKDKGRPISLSSTCFIEVDVVDVNENLYRPLFRSFVEKGFIKEDAPNGTSVMTVAAEDEDSGRDGEIRYSIRDGSGLGIFSIDEETGVIRTQELLDRETTPHYWLTVYAMDRGVVPLSAFVEVFIEVQDVNDNAPQSSEPVYYPSAMENSPKDVSIIKINAVDPDDQASDKLTYRITSGNPQGFFAINTKTGLITTTSRKLDREQQDEHILEVTITDHGVPAKSTTVRVIVKVLDENDNRPLFLEKIYKIQLPERDKPEKERANKRDPVYRVIASDRDDGPNAEISYSIEEGDEHGKFFIEPKTGLVSSKKFSSAGEYDILTIKAVDNGRPQKSSTCRLHIEWIPKPVVAADAAPLQFEESPFTFSVMESDPVAHMVGVVATESSDIPVWFEITGGNYDSRFDVGKASGTLIVARPLDAEQKSNYNLTVEATDGTRTVSTQVLIRVIDTNNHRPEFSQPAYVVNIPEDKPVGTEVMQISAVDRDEKNKLTFTLLSSTDPFSLRKFRLDPGTGILYTAERLDHETIHRHILTVMVRDQDIPVKRNLVRVIVNVDDTNDNAPWFVGTPYSGRVFESAAVGSAVFQITALDKDKGHNAEIVYSIESGNFANSFAIDPVLGTITVAKELDRRSKSLFELTVKASDNGTPPLSTTATVHIVVTVSDNASPRFSQHEFTAEVSESAHLGSFVSLVTAVSQSSVFYQIKSGNVDNAFDVNPNSGVVVTQAALDYETTSQYSLIIQGTNMAGVASNATLHIHLKDENDNAPVFIQKEFKGVISESAPVNSVVLTHDHTPFVIRASDADCDQNAMLIYQIVEPFAHNYFAIDSSTGAIRITTSLDYEQRSVFHFTVQVHDLGAPRLFAETAANVTIEVIDFNDCPPVFSQEVYEAAVIVPTYRGVEVIQINATDSDSRSNSKLLFSISDGNIGDKFKMDPVTGIISIQNVTQLRSRYELKVRVSDGRFATVAVVKINIKENKESNLKFTRETYRAFVQENSTEKKTLAVIAVIGNQVNEPLFFRILNPDRRFKISRTSGVISTTGIPFDRETQDTYDIIVEVTKEDKYEDVAHVVVTVTVEDVNDNKPMFVNLPYNALVQMDAEVGQVIRQVTAVDKDTGPNAEIHYYLKEHHEHFEISPSGRIALKKKFDKESLNADFVVVVIAEDNGDVPLSAEVDIPITVVNRAMPIFEKPFYSIEIPENIQLHTPVLHVQANNSESPRIVYTITEGDPFKQFSIDFNTGVIHVIQQLDFETHPAYKLNVRATDSLTGAQSDVFVDIILEDLNDNAPVFLSKAYSANISESSIIGTSVLQVDAKDADTGNNQEVFFQLVEDKTKSTDYFFIDRDTGIISVAQTLDYEEFKQHKLIVRVVDGGVPALSSDVIVTIDVTDLNDNAPAFTEHTYTTTISELAPRGHFVTQVQASDADISDSNQLEFSIVSGNEDQNFVIGKNTGTIVMSNHKRPHMLPVYSLNVSVTDGVFRSSCTVVVTVTGANFHNPTFSQTEYVVELAENSPVGTLVAEAKATDDDEGIYGNITYQIVNDLAKDKFSVTNNGEIFTLESLDRENNNEKVIPISLLAKDGGGKVGFCVVNVILTDVNDNAPQFRAAEYRATISSDAPRGASVVKIAASDMDEGINADIQYSIEADVESVEENFEIHPTSGVIVTKESLIGLENELHAFFVRARDTGNPSKHSLVQVYLRVVAPETPIPKFAEPHYRYTIAEDLPIGTEIDVVQVDGEQPVVYSLAKGNTPESNEDEVFVVNRDTGSLKLQKSLDHETTKWYQLLLLAQATHENYEIVASVIVNIQVKDVNDNKPVFESDPYEAVIVENLPSGTRVIQVKATDQDSGTNGHVLYSLGPKQKLQEISELFAVNSETGWVTTLRELDREVVNKYTIAVQATDQGDKVQHIAGTLVEVTVADVNDNPPRFSAEIYKGTVSEDDPPGGVIAILSTTDDDSEDINKQVNYFITGGDPLGQFAIEHIQNEWKVSVRKPLDREEKDNYLLNITASDGVFTAKATVEVKVLDANDNSPICEKSLYTESVQENSVAGRLILQVSATDADIRSNAHISYELQGLESELFFIDSETGELKTLQALDREKQDEHWFKVRAVDGGGRYCEADVRITIEDVNDNAPQFTSDPYTFTVFENTEMGTYVAKLQAHDIDIGFNGDILYSLMDSTDGYFSIDEHTGVVSLERLLDRDVQSVHELKARATDQGSPHLTALCQVIITVLDINDNPPVFEHREYTATVSEDVAVGTQVIRVQATSRDTEAIGEISYSIISGNEHGLFSVDPHTGDIFVLEPLDYEVSHEYYITIEATDGGSPPLSDMATVNINLTDVNDNSPAFSQDVYTATVIVVMAEDLDGPSYDHVRFSIVEGNQGSPFTIDPVRGELRVARLLDRERTSGYTLTVAAADNGLPPLSSTAQINIDISDVNDNPPLFSQANYSLIIQENRPRGTDVLQLTVTDRDASHNGPPFTFTIVDGNEGDAFHINQHGALLAVGALNKKSKDHYLLQAQVTDSGKPALFSTAFVSVRIIEESVYPPAILPLDIFISTAGDEYSGGVLGKIHATDQDIYDTLTYSLAPTAPSYSSSVDDGGALFSVSATDGKVIAVRPLDVGHYSLNVTVTDGRFTTAADVTVHVRQATGQALDNSIAVRFANIAPEEFIGDYWRNFQRALRNIAGVRRSEVQLVSLQPSEQGDLDVLLTLERSGSPYQSQEVVFRKLNSSAAVIEEMTGVRLIRVVQKLCAGLDCPLRFCNEVISLDKTSMSTYSTARLSFVTPRHQRAATCQCDGGKCPAENNLCENNPCPEGMECVADPRTTMYSCVCPEGKKGKCSDGHSLTFSGSGYLKYHLMENDNKELMKLSLRVRTLSSHATVMYAKGTDYSILEIVNGRLQYKFDCGSGPGLVSVHSAQVNDGEWHTVSLEVDGNYAKLVLDRVHAASGTAPGTLRTLNLDNSIYFGGHMRQHASTRHGRSLPVTNGFRGCMEAINLNGQELPLNTKAHRTYAVLEDIVDVAPGCALAPVDTCSSNPCTNGGSCTSLPNGGYFCKCPASFMGAHCEVPISPCASNPCLYGGTCVPRADDFYCQCRGQYSGQRCQLGPYCRDNPCKNSGKCIDSLDGPVCECEAGFQGDRCLSDVDECIKNPCANGGQCQNTYGSYKCNCSQGFSGPHCELRTEIRNEFVSTSWNIGLEEVIGIVVFVSSIFILVLLFILIRKRACRRRRKSKTDDDKHAGGSNVPHSFLQRPYFDAKLNKNIYSDIPPQVPVRPISYTPSIPSDSRNNLDRNSFEGSAIPEHPEFTTFNPDSVHGHRKTVAVCSVAPNLPPPPPSNSVSDSDSIQKPNWDYDYDAKVVDLDPCKKPVEDSACHPYNTRGSMSEVHSLSSFHSESCDDNGYHWDTSDWMPSVQLPGIQEFPQYEVVESPAPLYSDPSAIDTDYYPGGFDIESDFPPPPEDFSVNDDLPPPPLPEYGDGCDTLRPKGRDLDQALGNPCGPGGVRQRPALPQLYSLNQYLPEHSYPSDGGETEGHGATSTSANTTPASTLGTRGYRGGYGLGCGLDFDSSALDNISMSLYTSTASCSDMSACCEESEAMISDYDSGDESHFERLAIPALDSQQHTEV</sequence>
<dbReference type="GO" id="GO:0005886">
    <property type="term" value="C:plasma membrane"/>
    <property type="evidence" value="ECO:0007669"/>
    <property type="project" value="UniProtKB-SubCell"/>
</dbReference>
<dbReference type="FunFam" id="2.60.40.60:FF:000039">
    <property type="entry name" value="FAT atypical cadherin 3"/>
    <property type="match status" value="1"/>
</dbReference>
<keyword evidence="3" id="KW-1003">Cell membrane</keyword>
<evidence type="ECO:0000256" key="5">
    <source>
        <dbReference type="ARBA" id="ARBA00022692"/>
    </source>
</evidence>
<dbReference type="InterPro" id="IPR000152">
    <property type="entry name" value="EGF-type_Asp/Asn_hydroxyl_site"/>
</dbReference>
<dbReference type="Pfam" id="PF02210">
    <property type="entry name" value="Laminin_G_2"/>
    <property type="match status" value="1"/>
</dbReference>
<feature type="disulfide bond" evidence="15">
    <location>
        <begin position="3799"/>
        <end position="3816"/>
    </location>
</feature>
<dbReference type="FunFam" id="2.10.25.10:FF:000152">
    <property type="entry name" value="FAT atypical cadherin 1"/>
    <property type="match status" value="1"/>
</dbReference>
<dbReference type="PROSITE" id="PS00010">
    <property type="entry name" value="ASX_HYDROXYL"/>
    <property type="match status" value="1"/>
</dbReference>
<dbReference type="PROSITE" id="PS01187">
    <property type="entry name" value="EGF_CA"/>
    <property type="match status" value="1"/>
</dbReference>
<feature type="disulfide bond" evidence="15">
    <location>
        <begin position="4117"/>
        <end position="4126"/>
    </location>
</feature>
<reference evidence="22" key="2">
    <citation type="submission" date="2025-08" db="UniProtKB">
        <authorList>
            <consortium name="Ensembl"/>
        </authorList>
    </citation>
    <scope>IDENTIFICATION</scope>
</reference>
<dbReference type="Gene3D" id="2.60.40.60">
    <property type="entry name" value="Cadherins"/>
    <property type="match status" value="34"/>
</dbReference>
<dbReference type="PROSITE" id="PS50026">
    <property type="entry name" value="EGF_3"/>
    <property type="match status" value="5"/>
</dbReference>
<dbReference type="PROSITE" id="PS01186">
    <property type="entry name" value="EGF_2"/>
    <property type="match status" value="2"/>
</dbReference>
<organism evidence="22 23">
    <name type="scientific">Cynoglossus semilaevis</name>
    <name type="common">Tongue sole</name>
    <dbReference type="NCBI Taxonomy" id="244447"/>
    <lineage>
        <taxon>Eukaryota</taxon>
        <taxon>Metazoa</taxon>
        <taxon>Chordata</taxon>
        <taxon>Craniata</taxon>
        <taxon>Vertebrata</taxon>
        <taxon>Euteleostomi</taxon>
        <taxon>Actinopterygii</taxon>
        <taxon>Neopterygii</taxon>
        <taxon>Teleostei</taxon>
        <taxon>Neoteleostei</taxon>
        <taxon>Acanthomorphata</taxon>
        <taxon>Carangaria</taxon>
        <taxon>Pleuronectiformes</taxon>
        <taxon>Pleuronectoidei</taxon>
        <taxon>Cynoglossidae</taxon>
        <taxon>Cynoglossinae</taxon>
        <taxon>Cynoglossus</taxon>
    </lineage>
</organism>
<feature type="domain" description="Cadherin" evidence="21">
    <location>
        <begin position="1458"/>
        <end position="1563"/>
    </location>
</feature>
<evidence type="ECO:0000259" key="21">
    <source>
        <dbReference type="PROSITE" id="PS50268"/>
    </source>
</evidence>
<evidence type="ECO:0000313" key="22">
    <source>
        <dbReference type="Ensembl" id="ENSCSEP00000024967.1"/>
    </source>
</evidence>
<dbReference type="SUPFAM" id="SSF49313">
    <property type="entry name" value="Cadherin-like"/>
    <property type="match status" value="33"/>
</dbReference>
<dbReference type="PROSITE" id="PS50025">
    <property type="entry name" value="LAM_G_DOMAIN"/>
    <property type="match status" value="1"/>
</dbReference>
<dbReference type="Pfam" id="PF00028">
    <property type="entry name" value="Cadherin"/>
    <property type="match status" value="29"/>
</dbReference>
<reference evidence="22 23" key="1">
    <citation type="journal article" date="2014" name="Nat. Genet.">
        <title>Whole-genome sequence of a flatfish provides insights into ZW sex chromosome evolution and adaptation to a benthic lifestyle.</title>
        <authorList>
            <person name="Chen S."/>
            <person name="Zhang G."/>
            <person name="Shao C."/>
            <person name="Huang Q."/>
            <person name="Liu G."/>
            <person name="Zhang P."/>
            <person name="Song W."/>
            <person name="An N."/>
            <person name="Chalopin D."/>
            <person name="Volff J.N."/>
            <person name="Hong Y."/>
            <person name="Li Q."/>
            <person name="Sha Z."/>
            <person name="Zhou H."/>
            <person name="Xie M."/>
            <person name="Yu Q."/>
            <person name="Liu Y."/>
            <person name="Xiang H."/>
            <person name="Wang N."/>
            <person name="Wu K."/>
            <person name="Yang C."/>
            <person name="Zhou Q."/>
            <person name="Liao X."/>
            <person name="Yang L."/>
            <person name="Hu Q."/>
            <person name="Zhang J."/>
            <person name="Meng L."/>
            <person name="Jin L."/>
            <person name="Tian Y."/>
            <person name="Lian J."/>
            <person name="Yang J."/>
            <person name="Miao G."/>
            <person name="Liu S."/>
            <person name="Liang Z."/>
            <person name="Yan F."/>
            <person name="Li Y."/>
            <person name="Sun B."/>
            <person name="Zhang H."/>
            <person name="Zhang J."/>
            <person name="Zhu Y."/>
            <person name="Du M."/>
            <person name="Zhao Y."/>
            <person name="Schartl M."/>
            <person name="Tang Q."/>
            <person name="Wang J."/>
        </authorList>
    </citation>
    <scope>NUCLEOTIDE SEQUENCE</scope>
</reference>
<dbReference type="FunFam" id="2.60.40.60:FF:000059">
    <property type="entry name" value="FAT atypical cadherin 3"/>
    <property type="match status" value="1"/>
</dbReference>
<dbReference type="InterPro" id="IPR020894">
    <property type="entry name" value="Cadherin_CS"/>
</dbReference>
<dbReference type="FunFam" id="2.10.25.10:FF:000154">
    <property type="entry name" value="FAT atypical cadherin 1"/>
    <property type="match status" value="1"/>
</dbReference>
<keyword evidence="8 14" id="KW-0106">Calcium</keyword>
<evidence type="ECO:0000256" key="10">
    <source>
        <dbReference type="ARBA" id="ARBA00022989"/>
    </source>
</evidence>
<feature type="domain" description="Cadherin" evidence="21">
    <location>
        <begin position="1139"/>
        <end position="1244"/>
    </location>
</feature>
<feature type="chain" id="PRO_5018010763" evidence="18">
    <location>
        <begin position="22"/>
        <end position="4610"/>
    </location>
</feature>
<dbReference type="PROSITE" id="PS50268">
    <property type="entry name" value="CADHERIN_2"/>
    <property type="match status" value="34"/>
</dbReference>
<evidence type="ECO:0000256" key="9">
    <source>
        <dbReference type="ARBA" id="ARBA00022889"/>
    </source>
</evidence>
<feature type="domain" description="EGF-like" evidence="20">
    <location>
        <begin position="4015"/>
        <end position="4052"/>
    </location>
</feature>
<keyword evidence="10 17" id="KW-1133">Transmembrane helix</keyword>
<dbReference type="PANTHER" id="PTHR24026">
    <property type="entry name" value="FAT ATYPICAL CADHERIN-RELATED"/>
    <property type="match status" value="1"/>
</dbReference>
<dbReference type="FunFam" id="2.60.40.60:FF:000079">
    <property type="entry name" value="FAT atypical cadherin 1"/>
    <property type="match status" value="1"/>
</dbReference>
<dbReference type="FunFam" id="2.60.40.60:FF:000035">
    <property type="entry name" value="Protocadherin Fat 3"/>
    <property type="match status" value="1"/>
</dbReference>
<feature type="domain" description="Cadherin" evidence="21">
    <location>
        <begin position="3345"/>
        <end position="3431"/>
    </location>
</feature>
<dbReference type="SUPFAM" id="SSF57196">
    <property type="entry name" value="EGF/Laminin"/>
    <property type="match status" value="4"/>
</dbReference>
<feature type="domain" description="Cadherin" evidence="21">
    <location>
        <begin position="1669"/>
        <end position="1766"/>
    </location>
</feature>
<evidence type="ECO:0000259" key="20">
    <source>
        <dbReference type="PROSITE" id="PS50026"/>
    </source>
</evidence>
<keyword evidence="7" id="KW-0677">Repeat</keyword>
<dbReference type="FunFam" id="2.60.40.60:FF:000161">
    <property type="entry name" value="FAT atypical cadherin 1"/>
    <property type="match status" value="1"/>
</dbReference>
<dbReference type="GO" id="GO:0048793">
    <property type="term" value="P:pronephros development"/>
    <property type="evidence" value="ECO:0007669"/>
    <property type="project" value="Ensembl"/>
</dbReference>
<feature type="domain" description="Cadherin" evidence="21">
    <location>
        <begin position="2705"/>
        <end position="2810"/>
    </location>
</feature>
<feature type="disulfide bond" evidence="15">
    <location>
        <begin position="4155"/>
        <end position="4164"/>
    </location>
</feature>
<feature type="domain" description="Laminin G" evidence="19">
    <location>
        <begin position="3829"/>
        <end position="4011"/>
    </location>
</feature>
<dbReference type="PROSITE" id="PS00022">
    <property type="entry name" value="EGF_1"/>
    <property type="match status" value="4"/>
</dbReference>
<evidence type="ECO:0000256" key="3">
    <source>
        <dbReference type="ARBA" id="ARBA00022475"/>
    </source>
</evidence>
<evidence type="ECO:0000256" key="12">
    <source>
        <dbReference type="ARBA" id="ARBA00023157"/>
    </source>
</evidence>
<dbReference type="FunFam" id="2.10.25.10:FF:000151">
    <property type="entry name" value="FAT atypical cadherin 4"/>
    <property type="match status" value="1"/>
</dbReference>
<feature type="domain" description="EGF-like" evidence="20">
    <location>
        <begin position="4091"/>
        <end position="4127"/>
    </location>
</feature>
<dbReference type="FunFam" id="2.60.40.60:FF:000021">
    <property type="entry name" value="FAT atypical cadherin 1"/>
    <property type="match status" value="3"/>
</dbReference>
<dbReference type="Gene3D" id="2.60.120.200">
    <property type="match status" value="1"/>
</dbReference>
<keyword evidence="6 18" id="KW-0732">Signal</keyword>
<feature type="disulfide bond" evidence="15">
    <location>
        <begin position="4080"/>
        <end position="4089"/>
    </location>
</feature>
<dbReference type="FunFam" id="2.60.40.60:FF:000067">
    <property type="entry name" value="FAT atypical cadherin 1"/>
    <property type="match status" value="1"/>
</dbReference>
<feature type="region of interest" description="Disordered" evidence="16">
    <location>
        <begin position="4503"/>
        <end position="4534"/>
    </location>
</feature>
<protein>
    <submittedName>
        <fullName evidence="22">FAT atypical cadherin 1a</fullName>
    </submittedName>
</protein>
<evidence type="ECO:0000313" key="23">
    <source>
        <dbReference type="Proteomes" id="UP000265120"/>
    </source>
</evidence>
<dbReference type="FunFam" id="2.60.40.60:FF:000061">
    <property type="entry name" value="FAT atypical cadherin 3"/>
    <property type="match status" value="2"/>
</dbReference>
<feature type="domain" description="Cadherin" evidence="21">
    <location>
        <begin position="569"/>
        <end position="670"/>
    </location>
</feature>
<dbReference type="FunFam" id="2.60.40.60:FF:000052">
    <property type="entry name" value="FAT atypical cadherin 1"/>
    <property type="match status" value="1"/>
</dbReference>
<dbReference type="FunFam" id="2.60.40.60:FF:000033">
    <property type="entry name" value="FAT atypical cadherin 1"/>
    <property type="match status" value="1"/>
</dbReference>
<dbReference type="GO" id="GO:0061386">
    <property type="term" value="P:closure of optic fissure"/>
    <property type="evidence" value="ECO:0007669"/>
    <property type="project" value="Ensembl"/>
</dbReference>
<dbReference type="PROSITE" id="PS00232">
    <property type="entry name" value="CADHERIN_1"/>
    <property type="match status" value="14"/>
</dbReference>
<accession>A0A3P8WEW2</accession>
<feature type="domain" description="Cadherin" evidence="21">
    <location>
        <begin position="3432"/>
        <end position="3536"/>
    </location>
</feature>
<dbReference type="SMART" id="SM00181">
    <property type="entry name" value="EGF"/>
    <property type="match status" value="5"/>
</dbReference>
<dbReference type="FunFam" id="2.60.40.60:FF:000053">
    <property type="entry name" value="FAT atypical cadherin 3"/>
    <property type="match status" value="1"/>
</dbReference>
<dbReference type="CDD" id="cd00054">
    <property type="entry name" value="EGF_CA"/>
    <property type="match status" value="4"/>
</dbReference>
<dbReference type="Pfam" id="PF00008">
    <property type="entry name" value="EGF"/>
    <property type="match status" value="2"/>
</dbReference>
<dbReference type="CDD" id="cd11304">
    <property type="entry name" value="Cadherin_repeat"/>
    <property type="match status" value="34"/>
</dbReference>
<feature type="domain" description="Cadherin" evidence="21">
    <location>
        <begin position="2083"/>
        <end position="2183"/>
    </location>
</feature>
<feature type="domain" description="Cadherin" evidence="21">
    <location>
        <begin position="275"/>
        <end position="366"/>
    </location>
</feature>
<feature type="domain" description="Cadherin" evidence="21">
    <location>
        <begin position="1981"/>
        <end position="2082"/>
    </location>
</feature>
<feature type="domain" description="Cadherin" evidence="21">
    <location>
        <begin position="3128"/>
        <end position="3231"/>
    </location>
</feature>
<evidence type="ECO:0000256" key="6">
    <source>
        <dbReference type="ARBA" id="ARBA00022729"/>
    </source>
</evidence>